<reference evidence="3" key="1">
    <citation type="submission" date="2020-10" db="EMBL/GenBank/DDBJ databases">
        <authorList>
            <person name="Kikuchi T."/>
        </authorList>
    </citation>
    <scope>NUCLEOTIDE SEQUENCE</scope>
    <source>
        <strain evidence="3">NKZ352</strain>
    </source>
</reference>
<dbReference type="PANTHER" id="PTHR36938">
    <property type="entry name" value="PROTEIN CBG26935"/>
    <property type="match status" value="1"/>
</dbReference>
<dbReference type="OrthoDB" id="5873927at2759"/>
<comment type="caution">
    <text evidence="3">The sequence shown here is derived from an EMBL/GenBank/DDBJ whole genome shotgun (WGS) entry which is preliminary data.</text>
</comment>
<dbReference type="AlphaFoldDB" id="A0A8S1GZW9"/>
<dbReference type="EMBL" id="CAJGYM010000005">
    <property type="protein sequence ID" value="CAD6186600.1"/>
    <property type="molecule type" value="Genomic_DNA"/>
</dbReference>
<evidence type="ECO:0000313" key="3">
    <source>
        <dbReference type="EMBL" id="CAD6186600.1"/>
    </source>
</evidence>
<evidence type="ECO:0000259" key="2">
    <source>
        <dbReference type="PROSITE" id="PS51390"/>
    </source>
</evidence>
<evidence type="ECO:0000313" key="4">
    <source>
        <dbReference type="Proteomes" id="UP000835052"/>
    </source>
</evidence>
<feature type="chain" id="PRO_5035905966" description="WAP domain-containing protein" evidence="1">
    <location>
        <begin position="19"/>
        <end position="143"/>
    </location>
</feature>
<feature type="signal peptide" evidence="1">
    <location>
        <begin position="1"/>
        <end position="18"/>
    </location>
</feature>
<dbReference type="PROSITE" id="PS51390">
    <property type="entry name" value="WAP"/>
    <property type="match status" value="1"/>
</dbReference>
<organism evidence="3 4">
    <name type="scientific">Caenorhabditis auriculariae</name>
    <dbReference type="NCBI Taxonomy" id="2777116"/>
    <lineage>
        <taxon>Eukaryota</taxon>
        <taxon>Metazoa</taxon>
        <taxon>Ecdysozoa</taxon>
        <taxon>Nematoda</taxon>
        <taxon>Chromadorea</taxon>
        <taxon>Rhabditida</taxon>
        <taxon>Rhabditina</taxon>
        <taxon>Rhabditomorpha</taxon>
        <taxon>Rhabditoidea</taxon>
        <taxon>Rhabditidae</taxon>
        <taxon>Peloderinae</taxon>
        <taxon>Caenorhabditis</taxon>
    </lineage>
</organism>
<proteinExistence type="predicted"/>
<feature type="domain" description="WAP" evidence="2">
    <location>
        <begin position="93"/>
        <end position="143"/>
    </location>
</feature>
<keyword evidence="4" id="KW-1185">Reference proteome</keyword>
<sequence>MTLVLFLCVSSLAALSPSIDWCLYFRIRNVYRPECKFYDTPPSWKRSREGATKLTNMKLPTCSPLYKHCTLNEKCRDGEKRCLDMTMFRECCAPWKRECPPPKWLNFECVVEKAADWCTKDGDCAATPSRLCCPSGCGFNICL</sequence>
<accession>A0A8S1GZW9</accession>
<gene>
    <name evidence="3" type="ORF">CAUJ_LOCUS2519</name>
</gene>
<dbReference type="InterPro" id="IPR008197">
    <property type="entry name" value="WAP_dom"/>
</dbReference>
<dbReference type="PANTHER" id="PTHR36938:SF2">
    <property type="entry name" value="WAP DOMAIN-CONTAINING PROTEIN"/>
    <property type="match status" value="1"/>
</dbReference>
<evidence type="ECO:0000256" key="1">
    <source>
        <dbReference type="SAM" id="SignalP"/>
    </source>
</evidence>
<dbReference type="GO" id="GO:0030414">
    <property type="term" value="F:peptidase inhibitor activity"/>
    <property type="evidence" value="ECO:0007669"/>
    <property type="project" value="InterPro"/>
</dbReference>
<dbReference type="Proteomes" id="UP000835052">
    <property type="component" value="Unassembled WGS sequence"/>
</dbReference>
<keyword evidence="1" id="KW-0732">Signal</keyword>
<dbReference type="GO" id="GO:0005576">
    <property type="term" value="C:extracellular region"/>
    <property type="evidence" value="ECO:0007669"/>
    <property type="project" value="InterPro"/>
</dbReference>
<name>A0A8S1GZW9_9PELO</name>
<protein>
    <recommendedName>
        <fullName evidence="2">WAP domain-containing protein</fullName>
    </recommendedName>
</protein>